<keyword evidence="8" id="KW-1185">Reference proteome</keyword>
<feature type="transmembrane region" description="Helical" evidence="6">
    <location>
        <begin position="396"/>
        <end position="422"/>
    </location>
</feature>
<protein>
    <submittedName>
        <fullName evidence="7">Uncharacterized protein</fullName>
    </submittedName>
</protein>
<gene>
    <name evidence="7" type="ORF">ONB1V03_LOCUS4743</name>
</gene>
<dbReference type="GO" id="GO:0007224">
    <property type="term" value="P:smoothened signaling pathway"/>
    <property type="evidence" value="ECO:0007669"/>
    <property type="project" value="TreeGrafter"/>
</dbReference>
<dbReference type="SUPFAM" id="SSF82866">
    <property type="entry name" value="Multidrug efflux transporter AcrB transmembrane domain"/>
    <property type="match status" value="2"/>
</dbReference>
<dbReference type="Gene3D" id="1.20.1640.10">
    <property type="entry name" value="Multidrug efflux transporter AcrB transmembrane domain"/>
    <property type="match status" value="2"/>
</dbReference>
<dbReference type="PANTHER" id="PTHR45951:SF3">
    <property type="entry name" value="PROTEIN DISPATCHED"/>
    <property type="match status" value="1"/>
</dbReference>
<evidence type="ECO:0000256" key="4">
    <source>
        <dbReference type="ARBA" id="ARBA00023136"/>
    </source>
</evidence>
<dbReference type="AlphaFoldDB" id="A0A7R9LMR8"/>
<feature type="transmembrane region" description="Helical" evidence="6">
    <location>
        <begin position="771"/>
        <end position="792"/>
    </location>
</feature>
<dbReference type="OrthoDB" id="193905at2759"/>
<feature type="transmembrane region" description="Helical" evidence="6">
    <location>
        <begin position="812"/>
        <end position="831"/>
    </location>
</feature>
<feature type="transmembrane region" description="Helical" evidence="6">
    <location>
        <begin position="838"/>
        <end position="857"/>
    </location>
</feature>
<feature type="transmembrane region" description="Helical" evidence="6">
    <location>
        <begin position="720"/>
        <end position="740"/>
    </location>
</feature>
<feature type="transmembrane region" description="Helical" evidence="6">
    <location>
        <begin position="32"/>
        <end position="51"/>
    </location>
</feature>
<evidence type="ECO:0000256" key="6">
    <source>
        <dbReference type="SAM" id="Phobius"/>
    </source>
</evidence>
<dbReference type="InterPro" id="IPR052081">
    <property type="entry name" value="Dispatched_Hh_regulator"/>
</dbReference>
<evidence type="ECO:0000256" key="1">
    <source>
        <dbReference type="ARBA" id="ARBA00004141"/>
    </source>
</evidence>
<feature type="transmembrane region" description="Helical" evidence="6">
    <location>
        <begin position="746"/>
        <end position="764"/>
    </location>
</feature>
<comment type="subcellular location">
    <subcellularLocation>
        <location evidence="1">Membrane</location>
        <topology evidence="1">Multi-pass membrane protein</topology>
    </subcellularLocation>
</comment>
<dbReference type="Proteomes" id="UP000728032">
    <property type="component" value="Unassembled WGS sequence"/>
</dbReference>
<dbReference type="PANTHER" id="PTHR45951">
    <property type="entry name" value="PROTEIN DISPATCHED-RELATED"/>
    <property type="match status" value="1"/>
</dbReference>
<organism evidence="7">
    <name type="scientific">Oppiella nova</name>
    <dbReference type="NCBI Taxonomy" id="334625"/>
    <lineage>
        <taxon>Eukaryota</taxon>
        <taxon>Metazoa</taxon>
        <taxon>Ecdysozoa</taxon>
        <taxon>Arthropoda</taxon>
        <taxon>Chelicerata</taxon>
        <taxon>Arachnida</taxon>
        <taxon>Acari</taxon>
        <taxon>Acariformes</taxon>
        <taxon>Sarcoptiformes</taxon>
        <taxon>Oribatida</taxon>
        <taxon>Brachypylina</taxon>
        <taxon>Oppioidea</taxon>
        <taxon>Oppiidae</taxon>
        <taxon>Oppiella</taxon>
    </lineage>
</organism>
<keyword evidence="4 6" id="KW-0472">Membrane</keyword>
<dbReference type="EMBL" id="CAJPVJ010001724">
    <property type="protein sequence ID" value="CAG2165197.1"/>
    <property type="molecule type" value="Genomic_DNA"/>
</dbReference>
<proteinExistence type="predicted"/>
<reference evidence="7" key="1">
    <citation type="submission" date="2020-11" db="EMBL/GenBank/DDBJ databases">
        <authorList>
            <person name="Tran Van P."/>
        </authorList>
    </citation>
    <scope>NUCLEOTIDE SEQUENCE</scope>
</reference>
<accession>A0A7R9LMR8</accession>
<feature type="transmembrane region" description="Helical" evidence="6">
    <location>
        <begin position="343"/>
        <end position="362"/>
    </location>
</feature>
<evidence type="ECO:0000256" key="3">
    <source>
        <dbReference type="ARBA" id="ARBA00022989"/>
    </source>
</evidence>
<sequence>MPTNFGPSGSGCTSCANRGINRWSRVIERHPILILVTVLVVNWTLIAISLYNHPLPSFDDPLLGFEVRGSQVAKRTNSWKLVLDNTFNDAIVSHYSKNEFKNESKSSNALDEEEVKRIEEMDSNPYRSRSHNLKRNQTFCGPILEDYVQFVVESSDQNDLFSVNSMKTLCQIDRQLLRMESSDGHHLFEDKCETRSSGHCCKSWSLHNYVTLLAHKNSCDGIDERDIMAAKRLLMSCAPYYHNLQLSQGCLSEPVLCQKVPKQCFQSENAVFNLMHYLVDKDFLNPNTPNKTRVKYTNIFLPIAKSTELLQYFRRLSTNELKMNGLEVVAMDLGLKHTLFDEYLIHDTIFLFIAFIVILLSLFVYTTSLIVTTVTLTTIVTSMGTAYFFYTTVFRISFFPFMNLLAVVIAVGIGSDNALIYCKVWQSIKSDKTSVIFVKLIRDTLSHTWVSVLAASATTVVVITPKLKLPDSEEFQIFSANHYFERYDLEFKNQFWFKRIRDQNNDYLYYMPIRVVFGVDAQDNGDYLNPSSRGSLQLASNFDISSQSSQLWLFEFCKDIRNQSFYRPTIGPLLSNCFIETFKSWMEDRECVDDINHVDRSPCCRNSRFPYKPLVFDMCLNKLIDLLGKTPDYFLTHHWAGPRFDRKSLQMVAAVVEYDSIYTFSHSFVEMNKFWTEVNDWVSNQMRSAPKGLREGWLISSQMDFYALQLSLSDGTIKSILFAVFFAFVALITTTCNWRLSVLSTITISSIIFSTIAILVALNWKLNVLESISILLAIGLAIDFTLHYSIAYKLSTQAENPMNAIHYSLCRIASPVAMAALTTCIAGFLMLFSSILAYVQIGTFLIVLSSSLLSIFGSHTTSGKPEPLLYCCLVCNDSSNNVNSMLQSSTLESITSDSKQNNRNNGSIAPTFSMTSFLSSSPTESTLSAQHIQSQTECHEMQQMVDSTK</sequence>
<dbReference type="GO" id="GO:0016020">
    <property type="term" value="C:membrane"/>
    <property type="evidence" value="ECO:0007669"/>
    <property type="project" value="UniProtKB-SubCell"/>
</dbReference>
<name>A0A7R9LMR8_9ACAR</name>
<evidence type="ECO:0000313" key="7">
    <source>
        <dbReference type="EMBL" id="CAD7644564.1"/>
    </source>
</evidence>
<keyword evidence="2 6" id="KW-0812">Transmembrane</keyword>
<dbReference type="EMBL" id="OC916549">
    <property type="protein sequence ID" value="CAD7644564.1"/>
    <property type="molecule type" value="Genomic_DNA"/>
</dbReference>
<dbReference type="GO" id="GO:0022857">
    <property type="term" value="F:transmembrane transporter activity"/>
    <property type="evidence" value="ECO:0007669"/>
    <property type="project" value="TreeGrafter"/>
</dbReference>
<keyword evidence="5" id="KW-0325">Glycoprotein</keyword>
<evidence type="ECO:0000256" key="2">
    <source>
        <dbReference type="ARBA" id="ARBA00022692"/>
    </source>
</evidence>
<keyword evidence="3 6" id="KW-1133">Transmembrane helix</keyword>
<evidence type="ECO:0000256" key="5">
    <source>
        <dbReference type="ARBA" id="ARBA00023180"/>
    </source>
</evidence>
<evidence type="ECO:0000313" key="8">
    <source>
        <dbReference type="Proteomes" id="UP000728032"/>
    </source>
</evidence>